<feature type="transmembrane region" description="Helical" evidence="3">
    <location>
        <begin position="259"/>
        <end position="281"/>
    </location>
</feature>
<feature type="domain" description="Histidine kinase" evidence="4">
    <location>
        <begin position="483"/>
        <end position="687"/>
    </location>
</feature>
<gene>
    <name evidence="5" type="ORF">MNBD_GAMMA15-1156</name>
</gene>
<dbReference type="Gene3D" id="3.30.450.40">
    <property type="match status" value="1"/>
</dbReference>
<dbReference type="PANTHER" id="PTHR43547:SF2">
    <property type="entry name" value="HYBRID SIGNAL TRANSDUCTION HISTIDINE KINASE C"/>
    <property type="match status" value="1"/>
</dbReference>
<dbReference type="InterPro" id="IPR014265">
    <property type="entry name" value="XrtA/PrsK"/>
</dbReference>
<dbReference type="SUPFAM" id="SSF55874">
    <property type="entry name" value="ATPase domain of HSP90 chaperone/DNA topoisomerase II/histidine kinase"/>
    <property type="match status" value="1"/>
</dbReference>
<dbReference type="InterPro" id="IPR036890">
    <property type="entry name" value="HATPase_C_sf"/>
</dbReference>
<dbReference type="AlphaFoldDB" id="A0A3B0Y5G5"/>
<keyword evidence="3" id="KW-0472">Membrane</keyword>
<proteinExistence type="predicted"/>
<name>A0A3B0Y5G5_9ZZZZ</name>
<keyword evidence="1" id="KW-0597">Phosphoprotein</keyword>
<dbReference type="Gene3D" id="3.30.565.10">
    <property type="entry name" value="Histidine kinase-like ATPase, C-terminal domain"/>
    <property type="match status" value="1"/>
</dbReference>
<evidence type="ECO:0000256" key="3">
    <source>
        <dbReference type="SAM" id="Phobius"/>
    </source>
</evidence>
<dbReference type="InterPro" id="IPR003661">
    <property type="entry name" value="HisK_dim/P_dom"/>
</dbReference>
<dbReference type="GO" id="GO:0000155">
    <property type="term" value="F:phosphorelay sensor kinase activity"/>
    <property type="evidence" value="ECO:0007669"/>
    <property type="project" value="InterPro"/>
</dbReference>
<dbReference type="Pfam" id="PF02518">
    <property type="entry name" value="HATPase_c"/>
    <property type="match status" value="1"/>
</dbReference>
<dbReference type="SUPFAM" id="SSF55781">
    <property type="entry name" value="GAF domain-like"/>
    <property type="match status" value="1"/>
</dbReference>
<dbReference type="SUPFAM" id="SSF47384">
    <property type="entry name" value="Homodimeric domain of signal transducing histidine kinase"/>
    <property type="match status" value="1"/>
</dbReference>
<feature type="transmembrane region" description="Helical" evidence="3">
    <location>
        <begin position="35"/>
        <end position="52"/>
    </location>
</feature>
<keyword evidence="3" id="KW-1133">Transmembrane helix</keyword>
<keyword evidence="3" id="KW-0812">Transmembrane</keyword>
<feature type="compositionally biased region" description="Polar residues" evidence="2">
    <location>
        <begin position="692"/>
        <end position="702"/>
    </location>
</feature>
<keyword evidence="5" id="KW-0808">Transferase</keyword>
<feature type="transmembrane region" description="Helical" evidence="3">
    <location>
        <begin position="163"/>
        <end position="181"/>
    </location>
</feature>
<keyword evidence="5" id="KW-0418">Kinase</keyword>
<reference evidence="5" key="1">
    <citation type="submission" date="2018-06" db="EMBL/GenBank/DDBJ databases">
        <authorList>
            <person name="Zhirakovskaya E."/>
        </authorList>
    </citation>
    <scope>NUCLEOTIDE SEQUENCE</scope>
</reference>
<feature type="compositionally biased region" description="Basic and acidic residues" evidence="2">
    <location>
        <begin position="703"/>
        <end position="715"/>
    </location>
</feature>
<dbReference type="InterPro" id="IPR005467">
    <property type="entry name" value="His_kinase_dom"/>
</dbReference>
<accession>A0A3B0Y5G5</accession>
<evidence type="ECO:0000259" key="4">
    <source>
        <dbReference type="PROSITE" id="PS50109"/>
    </source>
</evidence>
<dbReference type="CDD" id="cd00082">
    <property type="entry name" value="HisKA"/>
    <property type="match status" value="1"/>
</dbReference>
<dbReference type="InterPro" id="IPR036097">
    <property type="entry name" value="HisK_dim/P_sf"/>
</dbReference>
<feature type="transmembrane region" description="Helical" evidence="3">
    <location>
        <begin position="6"/>
        <end position="23"/>
    </location>
</feature>
<feature type="region of interest" description="Disordered" evidence="2">
    <location>
        <begin position="684"/>
        <end position="715"/>
    </location>
</feature>
<dbReference type="NCBIfam" id="TIGR02916">
    <property type="entry name" value="PEP_his_kin"/>
    <property type="match status" value="1"/>
</dbReference>
<dbReference type="InterPro" id="IPR029016">
    <property type="entry name" value="GAF-like_dom_sf"/>
</dbReference>
<evidence type="ECO:0000256" key="1">
    <source>
        <dbReference type="ARBA" id="ARBA00022553"/>
    </source>
</evidence>
<dbReference type="PROSITE" id="PS50109">
    <property type="entry name" value="HIS_KIN"/>
    <property type="match status" value="1"/>
</dbReference>
<dbReference type="InterPro" id="IPR004358">
    <property type="entry name" value="Sig_transdc_His_kin-like_C"/>
</dbReference>
<evidence type="ECO:0000313" key="5">
    <source>
        <dbReference type="EMBL" id="VAW74841.1"/>
    </source>
</evidence>
<protein>
    <submittedName>
        <fullName evidence="5">Two-component system sensor histidine kinase</fullName>
    </submittedName>
</protein>
<feature type="transmembrane region" description="Helical" evidence="3">
    <location>
        <begin position="72"/>
        <end position="88"/>
    </location>
</feature>
<feature type="transmembrane region" description="Helical" evidence="3">
    <location>
        <begin position="234"/>
        <end position="253"/>
    </location>
</feature>
<dbReference type="PRINTS" id="PR00344">
    <property type="entry name" value="BCTRLSENSOR"/>
</dbReference>
<dbReference type="SMART" id="SM00387">
    <property type="entry name" value="HATPase_c"/>
    <property type="match status" value="1"/>
</dbReference>
<organism evidence="5">
    <name type="scientific">hydrothermal vent metagenome</name>
    <dbReference type="NCBI Taxonomy" id="652676"/>
    <lineage>
        <taxon>unclassified sequences</taxon>
        <taxon>metagenomes</taxon>
        <taxon>ecological metagenomes</taxon>
    </lineage>
</organism>
<dbReference type="PANTHER" id="PTHR43547">
    <property type="entry name" value="TWO-COMPONENT HISTIDINE KINASE"/>
    <property type="match status" value="1"/>
</dbReference>
<feature type="transmembrane region" description="Helical" evidence="3">
    <location>
        <begin position="132"/>
        <end position="151"/>
    </location>
</feature>
<sequence length="715" mass="79238">MNNIGLISYAIGAGVFLVTALVLMTGRRDRPHKNALMLASLVSALWMGLTAATLQSNGPALLSYLLEPLRDLFLLAFVVRVLSAAYPDSAQSTRYFRRTVGILSSFTLLLITLVLYRGVSGPATTTFGGIDILIAGFLVLAVTGLALVEQLIRNARPESRRSVKYLCIGLGAIFAYDFYVYSHALLFGSVDPLLWSARGFINAIVIPVIGVAAVRDPQWSLDIFVSRRVVFHTAALLGSGLYLLAMGVGGYSIKQYGGTWGTVAEVIFLFGAILMLSILLFSGQLRASLRVFINKHFFHYKFEYREEWLRFIDTLTSSEPDEKLRERAIKAMADVHGCPGGALWLYREGGRYRPVANWEMPVDDGGMLVDADSTLVSYLRDEEWIINCEEYRLSPHAYNDLKLPEWLGTIDGAWLIVPLVFHDRLSGFILLSRPQVTHSMNWEDYDLLRIMGRQSAAHLAQLDSAQALSQARQFEACNRLSAYVMHDLKNLIAQLSLVVSNAVRHKNNPQFMEDAIQTVENSVNKMNRLLAQLRAGRDPEQSLALLDVCKVLGDVVETMSAGQPLPSLDCQATGLQIQADRDRFGAVVGHVVRNAQDATPDDGMVIVRLFKQNDHAVIEVQDTGEGMDKAFVHDRLFRPFDSTKGKSGMGIGAYETREFIRGLGGEVEVISRSGEGTTFRMRIPISEESENSVKSPDNSNNGRADDQRIKEIAGY</sequence>
<evidence type="ECO:0000256" key="2">
    <source>
        <dbReference type="SAM" id="MobiDB-lite"/>
    </source>
</evidence>
<dbReference type="EMBL" id="UOFN01000041">
    <property type="protein sequence ID" value="VAW74841.1"/>
    <property type="molecule type" value="Genomic_DNA"/>
</dbReference>
<feature type="transmembrane region" description="Helical" evidence="3">
    <location>
        <begin position="100"/>
        <end position="120"/>
    </location>
</feature>
<dbReference type="InterPro" id="IPR003594">
    <property type="entry name" value="HATPase_dom"/>
</dbReference>